<evidence type="ECO:0000256" key="5">
    <source>
        <dbReference type="SAM" id="MobiDB-lite"/>
    </source>
</evidence>
<dbReference type="EMBL" id="FWEW01000043">
    <property type="protein sequence ID" value="SLM33472.1"/>
    <property type="molecule type" value="Genomic_DNA"/>
</dbReference>
<dbReference type="AlphaFoldDB" id="A0A1W5CRP5"/>
<dbReference type="GO" id="GO:0012505">
    <property type="term" value="C:endomembrane system"/>
    <property type="evidence" value="ECO:0007669"/>
    <property type="project" value="UniProtKB-SubCell"/>
</dbReference>
<sequence>MWYLSFWIFPLISAFTWLGMLLAMFIVWEVKGHPHYASMSTKQHIAYISDIGAQGLKPLFIAGCCVTTIFLDLSFLSERWLRHKGQLARNTGVAEKWLSALSIVFAIAGTCGLILLSIFDTLRHPHLHDGFLLLFIAGYLLSAVFICAEYQRLGVHFREHRILRTSFWVKLAFILVEVAIAVSFAVTNFTNGTENVAAVLEWVVALIFTFYVLTFFIDLLPAVRNKHHTGSGAPQVEMGHANGGSHLTDGYSSNGQVPLNGQSGYADEPHINGVGHRTAAGGDRYYENGGYENGPLPGQHKPIAAQNF</sequence>
<protein>
    <submittedName>
        <fullName evidence="8">Frag1/DRAM/Sfk1</fullName>
    </submittedName>
</protein>
<evidence type="ECO:0000313" key="9">
    <source>
        <dbReference type="Proteomes" id="UP000192927"/>
    </source>
</evidence>
<dbReference type="Pfam" id="PF10277">
    <property type="entry name" value="Frag1"/>
    <property type="match status" value="1"/>
</dbReference>
<evidence type="ECO:0000313" key="8">
    <source>
        <dbReference type="EMBL" id="SLM33472.1"/>
    </source>
</evidence>
<feature type="transmembrane region" description="Helical" evidence="6">
    <location>
        <begin position="171"/>
        <end position="190"/>
    </location>
</feature>
<keyword evidence="3 6" id="KW-1133">Transmembrane helix</keyword>
<feature type="transmembrane region" description="Helical" evidence="6">
    <location>
        <begin position="196"/>
        <end position="217"/>
    </location>
</feature>
<evidence type="ECO:0000256" key="3">
    <source>
        <dbReference type="ARBA" id="ARBA00022989"/>
    </source>
</evidence>
<dbReference type="GO" id="GO:0005886">
    <property type="term" value="C:plasma membrane"/>
    <property type="evidence" value="ECO:0007669"/>
    <property type="project" value="TreeGrafter"/>
</dbReference>
<feature type="transmembrane region" description="Helical" evidence="6">
    <location>
        <begin position="59"/>
        <end position="76"/>
    </location>
</feature>
<evidence type="ECO:0000256" key="4">
    <source>
        <dbReference type="ARBA" id="ARBA00023136"/>
    </source>
</evidence>
<feature type="transmembrane region" description="Helical" evidence="6">
    <location>
        <begin position="97"/>
        <end position="119"/>
    </location>
</feature>
<evidence type="ECO:0000256" key="1">
    <source>
        <dbReference type="ARBA" id="ARBA00004127"/>
    </source>
</evidence>
<organism evidence="8 9">
    <name type="scientific">Lasallia pustulata</name>
    <dbReference type="NCBI Taxonomy" id="136370"/>
    <lineage>
        <taxon>Eukaryota</taxon>
        <taxon>Fungi</taxon>
        <taxon>Dikarya</taxon>
        <taxon>Ascomycota</taxon>
        <taxon>Pezizomycotina</taxon>
        <taxon>Lecanoromycetes</taxon>
        <taxon>OSLEUM clade</taxon>
        <taxon>Umbilicariomycetidae</taxon>
        <taxon>Umbilicariales</taxon>
        <taxon>Umbilicariaceae</taxon>
        <taxon>Lasallia</taxon>
    </lineage>
</organism>
<comment type="subcellular location">
    <subcellularLocation>
        <location evidence="1">Endomembrane system</location>
        <topology evidence="1">Multi-pass membrane protein</topology>
    </subcellularLocation>
</comment>
<keyword evidence="2 6" id="KW-0812">Transmembrane</keyword>
<dbReference type="PANTHER" id="PTHR21324">
    <property type="entry name" value="FASTING-INDUCIBLE INTEGRAL MEMBRANE PROTEIN TM6P1-RELATED"/>
    <property type="match status" value="1"/>
</dbReference>
<feature type="transmembrane region" description="Helical" evidence="6">
    <location>
        <begin position="131"/>
        <end position="150"/>
    </location>
</feature>
<evidence type="ECO:0000256" key="2">
    <source>
        <dbReference type="ARBA" id="ARBA00022692"/>
    </source>
</evidence>
<proteinExistence type="predicted"/>
<dbReference type="Proteomes" id="UP000192927">
    <property type="component" value="Unassembled WGS sequence"/>
</dbReference>
<reference evidence="9" key="1">
    <citation type="submission" date="2017-03" db="EMBL/GenBank/DDBJ databases">
        <authorList>
            <person name="Sharma R."/>
            <person name="Thines M."/>
        </authorList>
    </citation>
    <scope>NUCLEOTIDE SEQUENCE [LARGE SCALE GENOMIC DNA]</scope>
</reference>
<name>A0A1W5CRP5_9LECA</name>
<feature type="transmembrane region" description="Helical" evidence="6">
    <location>
        <begin position="7"/>
        <end position="28"/>
    </location>
</feature>
<keyword evidence="4 6" id="KW-0472">Membrane</keyword>
<dbReference type="PANTHER" id="PTHR21324:SF2">
    <property type="entry name" value="EG:22E5.9 PROTEIN"/>
    <property type="match status" value="1"/>
</dbReference>
<evidence type="ECO:0000256" key="6">
    <source>
        <dbReference type="SAM" id="Phobius"/>
    </source>
</evidence>
<feature type="domain" description="CWH43-like N-terminal" evidence="7">
    <location>
        <begin position="5"/>
        <end position="220"/>
    </location>
</feature>
<dbReference type="InterPro" id="IPR050911">
    <property type="entry name" value="DRAM/TMEM150_Autophagy_Mod"/>
</dbReference>
<evidence type="ECO:0000259" key="7">
    <source>
        <dbReference type="Pfam" id="PF10277"/>
    </source>
</evidence>
<keyword evidence="9" id="KW-1185">Reference proteome</keyword>
<feature type="region of interest" description="Disordered" evidence="5">
    <location>
        <begin position="258"/>
        <end position="308"/>
    </location>
</feature>
<accession>A0A1W5CRP5</accession>
<dbReference type="InterPro" id="IPR019402">
    <property type="entry name" value="CWH43_N"/>
</dbReference>